<protein>
    <recommendedName>
        <fullName evidence="6">HMG box domain-containing protein</fullName>
    </recommendedName>
</protein>
<feature type="domain" description="HMG box" evidence="6">
    <location>
        <begin position="193"/>
        <end position="261"/>
    </location>
</feature>
<feature type="region of interest" description="Disordered" evidence="5">
    <location>
        <begin position="70"/>
        <end position="92"/>
    </location>
</feature>
<evidence type="ECO:0000256" key="2">
    <source>
        <dbReference type="ARBA" id="ARBA00023125"/>
    </source>
</evidence>
<name>A0A3N4L8V3_9PEZI</name>
<feature type="DNA-binding region" description="HMG box" evidence="4">
    <location>
        <begin position="193"/>
        <end position="261"/>
    </location>
</feature>
<dbReference type="Pfam" id="PF24245">
    <property type="entry name" value="INO80F"/>
    <property type="match status" value="1"/>
</dbReference>
<gene>
    <name evidence="8" type="ORF">L211DRAFT_871783</name>
    <name evidence="7" type="ORF">L211DRAFT_871964</name>
</gene>
<dbReference type="Proteomes" id="UP000267821">
    <property type="component" value="Unassembled WGS sequence"/>
</dbReference>
<accession>A0A3N4L8V3</accession>
<evidence type="ECO:0000256" key="5">
    <source>
        <dbReference type="SAM" id="MobiDB-lite"/>
    </source>
</evidence>
<dbReference type="EMBL" id="ML121894">
    <property type="protein sequence ID" value="RPB17902.1"/>
    <property type="molecule type" value="Genomic_DNA"/>
</dbReference>
<dbReference type="Gene3D" id="1.10.30.10">
    <property type="entry name" value="High mobility group box domain"/>
    <property type="match status" value="1"/>
</dbReference>
<dbReference type="EMBL" id="ML121626">
    <property type="protein sequence ID" value="RPB18479.1"/>
    <property type="molecule type" value="Genomic_DNA"/>
</dbReference>
<evidence type="ECO:0000256" key="4">
    <source>
        <dbReference type="PROSITE-ProRule" id="PRU00267"/>
    </source>
</evidence>
<feature type="region of interest" description="Disordered" evidence="5">
    <location>
        <begin position="1"/>
        <end position="20"/>
    </location>
</feature>
<dbReference type="OrthoDB" id="10070927at2759"/>
<dbReference type="InterPro" id="IPR036910">
    <property type="entry name" value="HMG_box_dom_sf"/>
</dbReference>
<dbReference type="PANTHER" id="PTHR48112:SF22">
    <property type="entry name" value="MITOCHONDRIAL TRANSCRIPTION FACTOR A, ISOFORM B"/>
    <property type="match status" value="1"/>
</dbReference>
<dbReference type="SUPFAM" id="SSF47095">
    <property type="entry name" value="HMG-box"/>
    <property type="match status" value="1"/>
</dbReference>
<feature type="region of interest" description="Disordered" evidence="5">
    <location>
        <begin position="113"/>
        <end position="200"/>
    </location>
</feature>
<evidence type="ECO:0000313" key="8">
    <source>
        <dbReference type="EMBL" id="RPB18479.1"/>
    </source>
</evidence>
<dbReference type="PANTHER" id="PTHR48112">
    <property type="entry name" value="HIGH MOBILITY GROUP PROTEIN DSP1"/>
    <property type="match status" value="1"/>
</dbReference>
<feature type="compositionally biased region" description="Basic and acidic residues" evidence="5">
    <location>
        <begin position="70"/>
        <end position="79"/>
    </location>
</feature>
<dbReference type="InterPro" id="IPR050342">
    <property type="entry name" value="HMGB"/>
</dbReference>
<evidence type="ECO:0000256" key="1">
    <source>
        <dbReference type="ARBA" id="ARBA00004123"/>
    </source>
</evidence>
<evidence type="ECO:0000313" key="9">
    <source>
        <dbReference type="Proteomes" id="UP000267821"/>
    </source>
</evidence>
<evidence type="ECO:0000313" key="7">
    <source>
        <dbReference type="EMBL" id="RPB17902.1"/>
    </source>
</evidence>
<keyword evidence="9" id="KW-1185">Reference proteome</keyword>
<comment type="subcellular location">
    <subcellularLocation>
        <location evidence="1">Nucleus</location>
    </subcellularLocation>
</comment>
<proteinExistence type="predicted"/>
<dbReference type="SMART" id="SM00398">
    <property type="entry name" value="HMG"/>
    <property type="match status" value="1"/>
</dbReference>
<dbReference type="GO" id="GO:0005634">
    <property type="term" value="C:nucleus"/>
    <property type="evidence" value="ECO:0007669"/>
    <property type="project" value="UniProtKB-SubCell"/>
</dbReference>
<dbReference type="PROSITE" id="PS50118">
    <property type="entry name" value="HMG_BOX_2"/>
    <property type="match status" value="1"/>
</dbReference>
<feature type="compositionally biased region" description="Low complexity" evidence="5">
    <location>
        <begin position="170"/>
        <end position="182"/>
    </location>
</feature>
<keyword evidence="2 4" id="KW-0238">DNA-binding</keyword>
<dbReference type="AlphaFoldDB" id="A0A3N4L8V3"/>
<feature type="region of interest" description="Disordered" evidence="5">
    <location>
        <begin position="267"/>
        <end position="315"/>
    </location>
</feature>
<dbReference type="InterPro" id="IPR009071">
    <property type="entry name" value="HMG_box_dom"/>
</dbReference>
<evidence type="ECO:0000256" key="3">
    <source>
        <dbReference type="ARBA" id="ARBA00023242"/>
    </source>
</evidence>
<dbReference type="FunCoup" id="A0A3N4L8V3">
    <property type="interactions" value="120"/>
</dbReference>
<dbReference type="GO" id="GO:0003677">
    <property type="term" value="F:DNA binding"/>
    <property type="evidence" value="ECO:0007669"/>
    <property type="project" value="UniProtKB-UniRule"/>
</dbReference>
<organism evidence="7 9">
    <name type="scientific">Terfezia boudieri ATCC MYA-4762</name>
    <dbReference type="NCBI Taxonomy" id="1051890"/>
    <lineage>
        <taxon>Eukaryota</taxon>
        <taxon>Fungi</taxon>
        <taxon>Dikarya</taxon>
        <taxon>Ascomycota</taxon>
        <taxon>Pezizomycotina</taxon>
        <taxon>Pezizomycetes</taxon>
        <taxon>Pezizales</taxon>
        <taxon>Pezizaceae</taxon>
        <taxon>Terfezia</taxon>
    </lineage>
</organism>
<dbReference type="STRING" id="1051890.A0A3N4L8V3"/>
<dbReference type="Pfam" id="PF00505">
    <property type="entry name" value="HMG_box"/>
    <property type="match status" value="1"/>
</dbReference>
<dbReference type="InterPro" id="IPR056513">
    <property type="entry name" value="INO80F"/>
</dbReference>
<keyword evidence="3 4" id="KW-0539">Nucleus</keyword>
<evidence type="ECO:0000259" key="6">
    <source>
        <dbReference type="PROSITE" id="PS50118"/>
    </source>
</evidence>
<sequence>MPNKPKSPLGPAPALPTSVENSYRQKCLELKRRIREIEDTNEVLVLRIQRSRRGIQRARLERAFLLQQLEDRTDARVDDSEGSPSPPPTVGATTIAANAAAAAAMSDVMTHGPGSSLLLPKEKPLRVKRVRKDAPDQPSSRQHSPSPPREVHPMSSYQSTFATVNPAAESSSHSTMPPTTTSKKGGSRAPRGPKRPPNAYMIFCDKERNNIRRENENDEDFDMHKALAKAWRDLGHAGQKPYFTEYDRNKERYKAECEELGLTPGAAAAVPTQGKRGPRAASAGSSVAPTPAGAEAASPQEPENEEMDDVGVAGMAGMAGGFTAVNR</sequence>
<reference evidence="7 9" key="1">
    <citation type="journal article" date="2018" name="Nat. Ecol. Evol.">
        <title>Pezizomycetes genomes reveal the molecular basis of ectomycorrhizal truffle lifestyle.</title>
        <authorList>
            <person name="Murat C."/>
            <person name="Payen T."/>
            <person name="Noel B."/>
            <person name="Kuo A."/>
            <person name="Morin E."/>
            <person name="Chen J."/>
            <person name="Kohler A."/>
            <person name="Krizsan K."/>
            <person name="Balestrini R."/>
            <person name="Da Silva C."/>
            <person name="Montanini B."/>
            <person name="Hainaut M."/>
            <person name="Levati E."/>
            <person name="Barry K.W."/>
            <person name="Belfiori B."/>
            <person name="Cichocki N."/>
            <person name="Clum A."/>
            <person name="Dockter R.B."/>
            <person name="Fauchery L."/>
            <person name="Guy J."/>
            <person name="Iotti M."/>
            <person name="Le Tacon F."/>
            <person name="Lindquist E.A."/>
            <person name="Lipzen A."/>
            <person name="Malagnac F."/>
            <person name="Mello A."/>
            <person name="Molinier V."/>
            <person name="Miyauchi S."/>
            <person name="Poulain J."/>
            <person name="Riccioni C."/>
            <person name="Rubini A."/>
            <person name="Sitrit Y."/>
            <person name="Splivallo R."/>
            <person name="Traeger S."/>
            <person name="Wang M."/>
            <person name="Zifcakova L."/>
            <person name="Wipf D."/>
            <person name="Zambonelli A."/>
            <person name="Paolocci F."/>
            <person name="Nowrousian M."/>
            <person name="Ottonello S."/>
            <person name="Baldrian P."/>
            <person name="Spatafora J.W."/>
            <person name="Henrissat B."/>
            <person name="Nagy L.G."/>
            <person name="Aury J.M."/>
            <person name="Wincker P."/>
            <person name="Grigoriev I.V."/>
            <person name="Bonfante P."/>
            <person name="Martin F.M."/>
        </authorList>
    </citation>
    <scope>NUCLEOTIDE SEQUENCE [LARGE SCALE GENOMIC DNA]</scope>
    <source>
        <strain evidence="7 9">ATCC MYA-4762</strain>
    </source>
</reference>